<keyword evidence="6" id="KW-0732">Signal</keyword>
<dbReference type="InterPro" id="IPR036156">
    <property type="entry name" value="Beta-gal/glucu_dom_sf"/>
</dbReference>
<dbReference type="GO" id="GO:0004566">
    <property type="term" value="F:beta-glucuronidase activity"/>
    <property type="evidence" value="ECO:0007669"/>
    <property type="project" value="UniProtKB-EC"/>
</dbReference>
<accession>A0A9X3BIM1</accession>
<gene>
    <name evidence="10" type="ORF">OCK74_13725</name>
</gene>
<dbReference type="EMBL" id="JAOTIF010000010">
    <property type="protein sequence ID" value="MCU7550178.1"/>
    <property type="molecule type" value="Genomic_DNA"/>
</dbReference>
<feature type="signal peptide" evidence="6">
    <location>
        <begin position="1"/>
        <end position="18"/>
    </location>
</feature>
<dbReference type="InterPro" id="IPR017853">
    <property type="entry name" value="GH"/>
</dbReference>
<name>A0A9X3BIM1_9BACT</name>
<dbReference type="RefSeq" id="WP_279297617.1">
    <property type="nucleotide sequence ID" value="NZ_JAOTIF010000010.1"/>
</dbReference>
<evidence type="ECO:0000259" key="7">
    <source>
        <dbReference type="Pfam" id="PF00703"/>
    </source>
</evidence>
<keyword evidence="4" id="KW-0378">Hydrolase</keyword>
<feature type="domain" description="Glycosyl hydrolases family 2 sugar binding" evidence="9">
    <location>
        <begin position="33"/>
        <end position="207"/>
    </location>
</feature>
<keyword evidence="5" id="KW-0326">Glycosidase</keyword>
<dbReference type="PROSITE" id="PS00608">
    <property type="entry name" value="GLYCOSYL_HYDROL_F2_2"/>
    <property type="match status" value="1"/>
</dbReference>
<sequence>MKKLIPLFLFICNVSAYAQADLITNIPSRKTTSLNGKWQYIVDPYETGFYNYRYQERNENDREAYWNSDIPENKTDRKEHGYSDKYTLNVPGDWNAQDPKFLYYEGSVWYKRSFDFTKSDTANKVFLYFGAVNYQSDVYLNGKKLGQHKGGFSPFQFEVPDNLLKQKDNFLVVKVDNKRKADEIPTLNTDWWNYGGITRDVLLVEVPQNYIRDYFVHLKKGSTNEIEGWIKKSNNGNEAITLEIPELKFRKKLAATGDSIAFNFKLSKLQLWSPENPKLYNVVIQSASDRVEDKIGFRNVEVQGSKILLNGKPVFLRGICIHEEIPQEIRRANSPADAIQLLSQAKELNANMVRLAHYPHNEHMTRTADSLGLLVWSEIPVYWTINFTSNEVLEKAKCQLKDMITRDRNRASIMIWSVGNETPVHEARTAFMSNLVKTAKLLDSTRLISAALEVHNTNGVQVIDDPLGQYTDLVAVNEYLGWYSGLPSNARTAKWEVKYNKPLFFSETGAEALGGYHADSLTRWSEEFQEWYYKEQVEMMKRMPENFVGLSPWILNDFRSPRRNNPEYQEGWNNKGLFDQKGNKKKAFYVLKAYYDEMEKNYKK</sequence>
<evidence type="ECO:0000259" key="9">
    <source>
        <dbReference type="Pfam" id="PF02837"/>
    </source>
</evidence>
<dbReference type="SUPFAM" id="SSF49303">
    <property type="entry name" value="beta-Galactosidase/glucuronidase domain"/>
    <property type="match status" value="1"/>
</dbReference>
<feature type="domain" description="Glycoside hydrolase family 2 catalytic" evidence="8">
    <location>
        <begin position="300"/>
        <end position="598"/>
    </location>
</feature>
<evidence type="ECO:0000313" key="11">
    <source>
        <dbReference type="Proteomes" id="UP001155483"/>
    </source>
</evidence>
<dbReference type="InterPro" id="IPR006101">
    <property type="entry name" value="Glyco_hydro_2"/>
</dbReference>
<comment type="caution">
    <text evidence="10">The sequence shown here is derived from an EMBL/GenBank/DDBJ whole genome shotgun (WGS) entry which is preliminary data.</text>
</comment>
<dbReference type="AlphaFoldDB" id="A0A9X3BIM1"/>
<dbReference type="PANTHER" id="PTHR10066">
    <property type="entry name" value="BETA-GLUCURONIDASE"/>
    <property type="match status" value="1"/>
</dbReference>
<dbReference type="Gene3D" id="2.60.40.10">
    <property type="entry name" value="Immunoglobulins"/>
    <property type="match status" value="1"/>
</dbReference>
<dbReference type="PANTHER" id="PTHR10066:SF67">
    <property type="entry name" value="BETA-GLUCURONIDASE"/>
    <property type="match status" value="1"/>
</dbReference>
<reference evidence="10" key="1">
    <citation type="submission" date="2022-09" db="EMBL/GenBank/DDBJ databases">
        <authorList>
            <person name="Yuan C."/>
            <person name="Ke Z."/>
        </authorList>
    </citation>
    <scope>NUCLEOTIDE SEQUENCE</scope>
    <source>
        <strain evidence="10">LB-8</strain>
    </source>
</reference>
<dbReference type="EC" id="3.2.1.31" evidence="2"/>
<evidence type="ECO:0000256" key="5">
    <source>
        <dbReference type="ARBA" id="ARBA00023295"/>
    </source>
</evidence>
<evidence type="ECO:0000256" key="2">
    <source>
        <dbReference type="ARBA" id="ARBA00012761"/>
    </source>
</evidence>
<keyword evidence="11" id="KW-1185">Reference proteome</keyword>
<dbReference type="InterPro" id="IPR023232">
    <property type="entry name" value="Glyco_hydro_2_AS"/>
</dbReference>
<dbReference type="InterPro" id="IPR013783">
    <property type="entry name" value="Ig-like_fold"/>
</dbReference>
<dbReference type="PRINTS" id="PR00132">
    <property type="entry name" value="GLHYDRLASE2"/>
</dbReference>
<dbReference type="SUPFAM" id="SSF49785">
    <property type="entry name" value="Galactose-binding domain-like"/>
    <property type="match status" value="1"/>
</dbReference>
<dbReference type="InterPro" id="IPR008979">
    <property type="entry name" value="Galactose-bd-like_sf"/>
</dbReference>
<evidence type="ECO:0000256" key="6">
    <source>
        <dbReference type="SAM" id="SignalP"/>
    </source>
</evidence>
<evidence type="ECO:0000259" key="8">
    <source>
        <dbReference type="Pfam" id="PF02836"/>
    </source>
</evidence>
<evidence type="ECO:0000313" key="10">
    <source>
        <dbReference type="EMBL" id="MCU7550178.1"/>
    </source>
</evidence>
<evidence type="ECO:0000256" key="1">
    <source>
        <dbReference type="ARBA" id="ARBA00007401"/>
    </source>
</evidence>
<dbReference type="InterPro" id="IPR006103">
    <property type="entry name" value="Glyco_hydro_2_cat"/>
</dbReference>
<dbReference type="Gene3D" id="3.20.20.80">
    <property type="entry name" value="Glycosidases"/>
    <property type="match status" value="1"/>
</dbReference>
<dbReference type="Gene3D" id="2.60.120.260">
    <property type="entry name" value="Galactose-binding domain-like"/>
    <property type="match status" value="1"/>
</dbReference>
<feature type="chain" id="PRO_5040725395" description="Beta-glucuronidase" evidence="6">
    <location>
        <begin position="19"/>
        <end position="604"/>
    </location>
</feature>
<dbReference type="Pfam" id="PF02837">
    <property type="entry name" value="Glyco_hydro_2_N"/>
    <property type="match status" value="1"/>
</dbReference>
<feature type="domain" description="Glycoside hydrolase family 2 immunoglobulin-like beta-sandwich" evidence="7">
    <location>
        <begin position="230"/>
        <end position="298"/>
    </location>
</feature>
<proteinExistence type="inferred from homology"/>
<dbReference type="GO" id="GO:0030246">
    <property type="term" value="F:carbohydrate binding"/>
    <property type="evidence" value="ECO:0007669"/>
    <property type="project" value="TreeGrafter"/>
</dbReference>
<reference evidence="10" key="2">
    <citation type="submission" date="2023-04" db="EMBL/GenBank/DDBJ databases">
        <title>Paracnuella aquatica gen. nov., sp. nov., a member of the family Chitinophagaceae isolated from a hot spring.</title>
        <authorList>
            <person name="Wang C."/>
        </authorList>
    </citation>
    <scope>NUCLEOTIDE SEQUENCE</scope>
    <source>
        <strain evidence="10">LB-8</strain>
    </source>
</reference>
<protein>
    <recommendedName>
        <fullName evidence="3">Beta-glucuronidase</fullName>
        <ecNumber evidence="2">3.2.1.31</ecNumber>
    </recommendedName>
</protein>
<dbReference type="SUPFAM" id="SSF51445">
    <property type="entry name" value="(Trans)glycosidases"/>
    <property type="match status" value="1"/>
</dbReference>
<dbReference type="GO" id="GO:0005975">
    <property type="term" value="P:carbohydrate metabolic process"/>
    <property type="evidence" value="ECO:0007669"/>
    <property type="project" value="InterPro"/>
</dbReference>
<dbReference type="GO" id="GO:0019391">
    <property type="term" value="P:glucuronoside catabolic process"/>
    <property type="evidence" value="ECO:0007669"/>
    <property type="project" value="TreeGrafter"/>
</dbReference>
<evidence type="ECO:0000256" key="4">
    <source>
        <dbReference type="ARBA" id="ARBA00022801"/>
    </source>
</evidence>
<organism evidence="10 11">
    <name type="scientific">Paraflavisolibacter caeni</name>
    <dbReference type="NCBI Taxonomy" id="2982496"/>
    <lineage>
        <taxon>Bacteria</taxon>
        <taxon>Pseudomonadati</taxon>
        <taxon>Bacteroidota</taxon>
        <taxon>Chitinophagia</taxon>
        <taxon>Chitinophagales</taxon>
        <taxon>Chitinophagaceae</taxon>
        <taxon>Paraflavisolibacter</taxon>
    </lineage>
</organism>
<dbReference type="InterPro" id="IPR006104">
    <property type="entry name" value="Glyco_hydro_2_N"/>
</dbReference>
<dbReference type="Proteomes" id="UP001155483">
    <property type="component" value="Unassembled WGS sequence"/>
</dbReference>
<dbReference type="Pfam" id="PF02836">
    <property type="entry name" value="Glyco_hydro_2_C"/>
    <property type="match status" value="1"/>
</dbReference>
<evidence type="ECO:0000256" key="3">
    <source>
        <dbReference type="ARBA" id="ARBA00016205"/>
    </source>
</evidence>
<comment type="similarity">
    <text evidence="1">Belongs to the glycosyl hydrolase 2 family.</text>
</comment>
<dbReference type="Pfam" id="PF00703">
    <property type="entry name" value="Glyco_hydro_2"/>
    <property type="match status" value="1"/>
</dbReference>
<dbReference type="InterPro" id="IPR006102">
    <property type="entry name" value="Ig-like_GH2"/>
</dbReference>